<feature type="domain" description="B box-type" evidence="6">
    <location>
        <begin position="335"/>
        <end position="379"/>
    </location>
</feature>
<dbReference type="AlphaFoldDB" id="A0A8W8LQ73"/>
<feature type="domain" description="UBC core" evidence="7">
    <location>
        <begin position="4"/>
        <end position="154"/>
    </location>
</feature>
<sequence>MFSRAHLLIEKEYKKLLDDQPWGIEVIPLQEDSIFEWVAKVKGLKDTLWDGGIFRLYIKFDEHYNIRPPEVCFHTIPFHPNVEMITGRPCIDFLDDFSKWKEGYSLSFILVTIQHLLSNPNLDSPVNQEAAEMLIHSPKAYKQMVLDCVTASQRVEAGVTPHQDLESRVRFATPDRNRKQYTGTAKTANPPVTRLSFDDYFMTWSGIATSKPTIETPNPLLEAIKDKPGLQRAHLGIPQEEIQDQMKRQLEEHNALMYGNFKMKADVEEEKAAKLAKLNRMKKIYLPPRLSPTPSIQPPPTKERKGEPWEDEVDNLVEWVCLEQMADSCERIMAQDPVFCEFCKASNAEVVCQVCYDRVCNICEKVHQNIHSNTDSRPLAKVAKVQGFCSKHPRHRYEVCCSECRVPVCTNCILDVHNKHKMVNISVLYEEDKAAILEDISEMKSKIHPNLDIIAQHARAEKENIPSKCQMVANYLKIRVEKAKLLIDEIYEETINELGEMEASDVKAMDEHIGHIDEIILKLHNITTLFESQLKTRFESDLILFRRANPGISSYRTIPESLMYSPPIFKGGKADKTKLAKYLGELKPSSMKYCKVKKVRLQTSKRSEARAILVSTLGNIVAIPPTSPSSATPSGPVSSNPPSRSTSLTKSAKSVKNFKRSYSVMTSVNCVSPEKAWISGQHSDIKLMDLESGECDSFSTSCLTDGPSDVAVTTDGDILFTDFDEKSVSRVSGKTRVLITTFSTDWNPKGLCSGMHDEVYVCQVENKYGKVTKFNKEGILLFEYVLDGNGSHIFLQPSYVCRNERSNIFVSDTLKHAIIGLDPCGNVRFEYKRNISDDRSPFDPRGLDIDVDGNIAVVDYGNHEVILLNDIGEFLICLLDRSDGLSRPCDISIDAEKKLWVAECRTGKLKVFQSFSTEI</sequence>
<feature type="compositionally biased region" description="Low complexity" evidence="5">
    <location>
        <begin position="624"/>
        <end position="638"/>
    </location>
</feature>
<dbReference type="SMART" id="SM00212">
    <property type="entry name" value="UBCc"/>
    <property type="match status" value="1"/>
</dbReference>
<evidence type="ECO:0000313" key="8">
    <source>
        <dbReference type="EnsemblMetazoa" id="G2946.7:cds"/>
    </source>
</evidence>
<evidence type="ECO:0000259" key="6">
    <source>
        <dbReference type="PROSITE" id="PS50119"/>
    </source>
</evidence>
<dbReference type="EnsemblMetazoa" id="G2946.7">
    <property type="protein sequence ID" value="G2946.7:cds"/>
    <property type="gene ID" value="G2946"/>
</dbReference>
<dbReference type="GO" id="GO:0016740">
    <property type="term" value="F:transferase activity"/>
    <property type="evidence" value="ECO:0007669"/>
    <property type="project" value="UniProtKB-KW"/>
</dbReference>
<accession>A0A8W8LQ73</accession>
<dbReference type="Pfam" id="PF00179">
    <property type="entry name" value="UQ_con"/>
    <property type="match status" value="1"/>
</dbReference>
<proteinExistence type="predicted"/>
<dbReference type="InterPro" id="IPR050113">
    <property type="entry name" value="Ub_conjugating_enzyme"/>
</dbReference>
<evidence type="ECO:0000313" key="9">
    <source>
        <dbReference type="Proteomes" id="UP000005408"/>
    </source>
</evidence>
<dbReference type="PROSITE" id="PS00183">
    <property type="entry name" value="UBC_1"/>
    <property type="match status" value="1"/>
</dbReference>
<evidence type="ECO:0000256" key="2">
    <source>
        <dbReference type="ARBA" id="ARBA00022786"/>
    </source>
</evidence>
<dbReference type="PANTHER" id="PTHR24067">
    <property type="entry name" value="UBIQUITIN-CONJUGATING ENZYME E2"/>
    <property type="match status" value="1"/>
</dbReference>
<dbReference type="GO" id="GO:0008270">
    <property type="term" value="F:zinc ion binding"/>
    <property type="evidence" value="ECO:0007669"/>
    <property type="project" value="UniProtKB-KW"/>
</dbReference>
<keyword evidence="3" id="KW-0862">Zinc</keyword>
<dbReference type="Gene3D" id="3.10.110.10">
    <property type="entry name" value="Ubiquitin Conjugating Enzyme"/>
    <property type="match status" value="1"/>
</dbReference>
<dbReference type="PROSITE" id="PS50119">
    <property type="entry name" value="ZF_BBOX"/>
    <property type="match status" value="2"/>
</dbReference>
<dbReference type="InterPro" id="IPR011042">
    <property type="entry name" value="6-blade_b-propeller_TolB-like"/>
</dbReference>
<dbReference type="SUPFAM" id="SSF54495">
    <property type="entry name" value="UBC-like"/>
    <property type="match status" value="1"/>
</dbReference>
<evidence type="ECO:0000256" key="5">
    <source>
        <dbReference type="SAM" id="MobiDB-lite"/>
    </source>
</evidence>
<dbReference type="InterPro" id="IPR023313">
    <property type="entry name" value="UBQ-conjugating_AS"/>
</dbReference>
<keyword evidence="1" id="KW-0808">Transferase</keyword>
<dbReference type="PROSITE" id="PS50127">
    <property type="entry name" value="UBC_2"/>
    <property type="match status" value="1"/>
</dbReference>
<feature type="region of interest" description="Disordered" evidence="5">
    <location>
        <begin position="624"/>
        <end position="652"/>
    </location>
</feature>
<dbReference type="SUPFAM" id="SSF57845">
    <property type="entry name" value="B-box zinc-binding domain"/>
    <property type="match status" value="1"/>
</dbReference>
<keyword evidence="2" id="KW-0833">Ubl conjugation pathway</keyword>
<dbReference type="InterPro" id="IPR000315">
    <property type="entry name" value="Znf_B-box"/>
</dbReference>
<protein>
    <submittedName>
        <fullName evidence="8">Uncharacterized protein</fullName>
    </submittedName>
</protein>
<keyword evidence="3" id="KW-0479">Metal-binding</keyword>
<organism evidence="8 9">
    <name type="scientific">Magallana gigas</name>
    <name type="common">Pacific oyster</name>
    <name type="synonym">Crassostrea gigas</name>
    <dbReference type="NCBI Taxonomy" id="29159"/>
    <lineage>
        <taxon>Eukaryota</taxon>
        <taxon>Metazoa</taxon>
        <taxon>Spiralia</taxon>
        <taxon>Lophotrochozoa</taxon>
        <taxon>Mollusca</taxon>
        <taxon>Bivalvia</taxon>
        <taxon>Autobranchia</taxon>
        <taxon>Pteriomorphia</taxon>
        <taxon>Ostreida</taxon>
        <taxon>Ostreoidea</taxon>
        <taxon>Ostreidae</taxon>
        <taxon>Magallana</taxon>
    </lineage>
</organism>
<feature type="domain" description="B box-type" evidence="6">
    <location>
        <begin position="384"/>
        <end position="425"/>
    </location>
</feature>
<feature type="region of interest" description="Disordered" evidence="5">
    <location>
        <begin position="289"/>
        <end position="309"/>
    </location>
</feature>
<evidence type="ECO:0000256" key="3">
    <source>
        <dbReference type="PROSITE-ProRule" id="PRU00024"/>
    </source>
</evidence>
<dbReference type="CDD" id="cd23806">
    <property type="entry name" value="UBCc_UBE2U"/>
    <property type="match status" value="1"/>
</dbReference>
<dbReference type="Pfam" id="PF00643">
    <property type="entry name" value="zf-B_box"/>
    <property type="match status" value="1"/>
</dbReference>
<reference evidence="8" key="1">
    <citation type="submission" date="2022-08" db="UniProtKB">
        <authorList>
            <consortium name="EnsemblMetazoa"/>
        </authorList>
    </citation>
    <scope>IDENTIFICATION</scope>
    <source>
        <strain evidence="8">05x7-T-G4-1.051#20</strain>
    </source>
</reference>
<evidence type="ECO:0000259" key="7">
    <source>
        <dbReference type="PROSITE" id="PS50127"/>
    </source>
</evidence>
<name>A0A8W8LQ73_MAGGI</name>
<keyword evidence="3" id="KW-0863">Zinc-finger</keyword>
<dbReference type="InterPro" id="IPR016135">
    <property type="entry name" value="UBQ-conjugating_enzyme/RWD"/>
</dbReference>
<feature type="compositionally biased region" description="Pro residues" evidence="5">
    <location>
        <begin position="289"/>
        <end position="300"/>
    </location>
</feature>
<evidence type="ECO:0000256" key="1">
    <source>
        <dbReference type="ARBA" id="ARBA00022679"/>
    </source>
</evidence>
<dbReference type="Gene3D" id="2.120.10.30">
    <property type="entry name" value="TolB, C-terminal domain"/>
    <property type="match status" value="2"/>
</dbReference>
<feature type="compositionally biased region" description="Polar residues" evidence="5">
    <location>
        <begin position="640"/>
        <end position="652"/>
    </location>
</feature>
<keyword evidence="9" id="KW-1185">Reference proteome</keyword>
<dbReference type="Proteomes" id="UP000005408">
    <property type="component" value="Unassembled WGS sequence"/>
</dbReference>
<dbReference type="SUPFAM" id="SSF101898">
    <property type="entry name" value="NHL repeat"/>
    <property type="match status" value="1"/>
</dbReference>
<feature type="active site" description="Glycyl thioester intermediate" evidence="4">
    <location>
        <position position="90"/>
    </location>
</feature>
<dbReference type="Gene3D" id="3.30.160.60">
    <property type="entry name" value="Classic Zinc Finger"/>
    <property type="match status" value="1"/>
</dbReference>
<dbReference type="CDD" id="cd05819">
    <property type="entry name" value="NHL"/>
    <property type="match status" value="1"/>
</dbReference>
<dbReference type="InterPro" id="IPR000608">
    <property type="entry name" value="UBC"/>
</dbReference>
<evidence type="ECO:0000256" key="4">
    <source>
        <dbReference type="PROSITE-ProRule" id="PRU10133"/>
    </source>
</evidence>